<feature type="binding site" evidence="5">
    <location>
        <begin position="91"/>
        <end position="94"/>
    </location>
    <ligand>
        <name>substrate</name>
    </ligand>
</feature>
<protein>
    <recommendedName>
        <fullName evidence="2">Putative 4-hydroxy-4-methyl-2-oxoglutarate aldolase</fullName>
    </recommendedName>
    <alternativeName>
        <fullName evidence="3">Regulator of ribonuclease activity homolog</fullName>
    </alternativeName>
    <alternativeName>
        <fullName evidence="4">RraA-like protein</fullName>
    </alternativeName>
</protein>
<dbReference type="InterPro" id="IPR005493">
    <property type="entry name" value="RraA/RraA-like"/>
</dbReference>
<dbReference type="PANTHER" id="PTHR33254">
    <property type="entry name" value="4-HYDROXY-4-METHYL-2-OXOGLUTARATE ALDOLASE 3-RELATED"/>
    <property type="match status" value="1"/>
</dbReference>
<evidence type="ECO:0000256" key="4">
    <source>
        <dbReference type="ARBA" id="ARBA00030169"/>
    </source>
</evidence>
<reference evidence="6" key="1">
    <citation type="journal article" date="2015" name="Proc. Natl. Acad. Sci. U.S.A.">
        <title>Bacterial clade with the ribosomal RNA operon on a small plasmid rather than the chromosome.</title>
        <authorList>
            <person name="Anda M."/>
            <person name="Ohtsubo Y."/>
            <person name="Okubo T."/>
            <person name="Sugawara M."/>
            <person name="Nagata Y."/>
            <person name="Tsuda M."/>
            <person name="Minamisawa K."/>
            <person name="Mitsui H."/>
        </authorList>
    </citation>
    <scope>NUCLEOTIDE SEQUENCE</scope>
    <source>
        <strain evidence="6">DSM 14790</strain>
    </source>
</reference>
<dbReference type="GO" id="GO:0046872">
    <property type="term" value="F:metal ion binding"/>
    <property type="evidence" value="ECO:0007669"/>
    <property type="project" value="UniProtKB-KW"/>
</dbReference>
<name>A0A0P0YZM5_9HYPH</name>
<dbReference type="CDD" id="cd16841">
    <property type="entry name" value="RraA_family"/>
    <property type="match status" value="1"/>
</dbReference>
<comment type="cofactor">
    <cofactor evidence="5">
        <name>Mg(2+)</name>
        <dbReference type="ChEBI" id="CHEBI:18420"/>
    </cofactor>
</comment>
<sequence length="222" mass="23678">MDTDSRSAVAALRDLSTSEISDALDKLGIPGQALGIKPMYPCERLVGPAFTLAYLPQGMSEGNVGDFIDDCDAGDVVVIDNHGRLDCTVWGNILCETGKLRGVGGAVIDGICRDVDEATGIGFPVFARSAAMRTGKDRVVLDRVGVPVSICGVRVEPGDMVVADLGGVVFIPRNRIDEVIEIASGIAEREENILEEVRAGKPLIEARRNAGYHSLQTRQDRA</sequence>
<dbReference type="PANTHER" id="PTHR33254:SF4">
    <property type="entry name" value="4-HYDROXY-4-METHYL-2-OXOGLUTARATE ALDOLASE 3-RELATED"/>
    <property type="match status" value="1"/>
</dbReference>
<dbReference type="AlphaFoldDB" id="A0A0P0YZM5"/>
<dbReference type="GO" id="GO:0032259">
    <property type="term" value="P:methylation"/>
    <property type="evidence" value="ECO:0007669"/>
    <property type="project" value="UniProtKB-KW"/>
</dbReference>
<keyword evidence="5" id="KW-0460">Magnesium</keyword>
<evidence type="ECO:0000256" key="2">
    <source>
        <dbReference type="ARBA" id="ARBA00016549"/>
    </source>
</evidence>
<dbReference type="RefSeq" id="WP_024352315.1">
    <property type="nucleotide sequence ID" value="NZ_BBWN01000016.1"/>
</dbReference>
<evidence type="ECO:0000256" key="3">
    <source>
        <dbReference type="ARBA" id="ARBA00029596"/>
    </source>
</evidence>
<organism evidence="6">
    <name type="scientific">Aurantimonas coralicida</name>
    <dbReference type="NCBI Taxonomy" id="182270"/>
    <lineage>
        <taxon>Bacteria</taxon>
        <taxon>Pseudomonadati</taxon>
        <taxon>Pseudomonadota</taxon>
        <taxon>Alphaproteobacteria</taxon>
        <taxon>Hyphomicrobiales</taxon>
        <taxon>Aurantimonadaceae</taxon>
        <taxon>Aurantimonas</taxon>
    </lineage>
</organism>
<feature type="binding site" evidence="5">
    <location>
        <position position="114"/>
    </location>
    <ligand>
        <name>Mg(2+)</name>
        <dbReference type="ChEBI" id="CHEBI:18420"/>
    </ligand>
</feature>
<dbReference type="EMBL" id="LC066374">
    <property type="protein sequence ID" value="BAT27148.1"/>
    <property type="molecule type" value="Genomic_DNA"/>
</dbReference>
<dbReference type="SUPFAM" id="SSF89562">
    <property type="entry name" value="RraA-like"/>
    <property type="match status" value="1"/>
</dbReference>
<accession>A0A0P0YZM5</accession>
<dbReference type="InterPro" id="IPR036704">
    <property type="entry name" value="RraA/RraA-like_sf"/>
</dbReference>
<feature type="binding site" evidence="5">
    <location>
        <position position="113"/>
    </location>
    <ligand>
        <name>substrate</name>
    </ligand>
</feature>
<dbReference type="Pfam" id="PF03737">
    <property type="entry name" value="RraA-like"/>
    <property type="match status" value="1"/>
</dbReference>
<keyword evidence="6" id="KW-0808">Transferase</keyword>
<dbReference type="Gene3D" id="3.50.30.40">
    <property type="entry name" value="Ribonuclease E inhibitor RraA/RraA-like"/>
    <property type="match status" value="1"/>
</dbReference>
<evidence type="ECO:0000256" key="1">
    <source>
        <dbReference type="ARBA" id="ARBA00001968"/>
    </source>
</evidence>
<keyword evidence="6" id="KW-0489">Methyltransferase</keyword>
<comment type="cofactor">
    <cofactor evidence="1">
        <name>a divalent metal cation</name>
        <dbReference type="ChEBI" id="CHEBI:60240"/>
    </cofactor>
</comment>
<evidence type="ECO:0000256" key="5">
    <source>
        <dbReference type="PIRSR" id="PIRSR605493-1"/>
    </source>
</evidence>
<evidence type="ECO:0000313" key="6">
    <source>
        <dbReference type="EMBL" id="BAT27148.1"/>
    </source>
</evidence>
<keyword evidence="5" id="KW-0479">Metal-binding</keyword>
<proteinExistence type="predicted"/>
<dbReference type="GO" id="GO:0008168">
    <property type="term" value="F:methyltransferase activity"/>
    <property type="evidence" value="ECO:0007669"/>
    <property type="project" value="UniProtKB-KW"/>
</dbReference>